<dbReference type="InterPro" id="IPR025716">
    <property type="entry name" value="Post-transcriptional_regulator"/>
</dbReference>
<evidence type="ECO:0000313" key="1">
    <source>
        <dbReference type="EMBL" id="TDQ37988.1"/>
    </source>
</evidence>
<dbReference type="OrthoDB" id="2990595at2"/>
<evidence type="ECO:0000313" key="2">
    <source>
        <dbReference type="Proteomes" id="UP000295632"/>
    </source>
</evidence>
<proteinExistence type="predicted"/>
<dbReference type="Pfam" id="PF13797">
    <property type="entry name" value="Post_transc_reg"/>
    <property type="match status" value="1"/>
</dbReference>
<organism evidence="1 2">
    <name type="scientific">Aureibacillus halotolerans</name>
    <dbReference type="NCBI Taxonomy" id="1508390"/>
    <lineage>
        <taxon>Bacteria</taxon>
        <taxon>Bacillati</taxon>
        <taxon>Bacillota</taxon>
        <taxon>Bacilli</taxon>
        <taxon>Bacillales</taxon>
        <taxon>Bacillaceae</taxon>
        <taxon>Aureibacillus</taxon>
    </lineage>
</organism>
<comment type="caution">
    <text evidence="1">The sequence shown here is derived from an EMBL/GenBank/DDBJ whole genome shotgun (WGS) entry which is preliminary data.</text>
</comment>
<reference evidence="1 2" key="1">
    <citation type="submission" date="2019-03" db="EMBL/GenBank/DDBJ databases">
        <title>Genomic Encyclopedia of Type Strains, Phase IV (KMG-IV): sequencing the most valuable type-strain genomes for metagenomic binning, comparative biology and taxonomic classification.</title>
        <authorList>
            <person name="Goeker M."/>
        </authorList>
    </citation>
    <scope>NUCLEOTIDE SEQUENCE [LARGE SCALE GENOMIC DNA]</scope>
    <source>
        <strain evidence="1 2">DSM 28697</strain>
    </source>
</reference>
<dbReference type="RefSeq" id="WP_133581038.1">
    <property type="nucleotide sequence ID" value="NZ_SNYJ01000011.1"/>
</dbReference>
<gene>
    <name evidence="1" type="ORF">EV213_11167</name>
</gene>
<dbReference type="Proteomes" id="UP000295632">
    <property type="component" value="Unassembled WGS sequence"/>
</dbReference>
<name>A0A4R6TVY6_9BACI</name>
<dbReference type="AlphaFoldDB" id="A0A4R6TVY6"/>
<protein>
    <submittedName>
        <fullName evidence="1">ComN-like post-transcriptional regulator</fullName>
    </submittedName>
</protein>
<sequence length="90" mass="10497">MTAHPYERWHSTLYPFLVSKMEELQLLGYPEATTAEVWSYLLHKKWKKPKEDVFLHQLVQDVMSVSVSGYMTFLTVEAYKAPAFDLKGLT</sequence>
<dbReference type="EMBL" id="SNYJ01000011">
    <property type="protein sequence ID" value="TDQ37988.1"/>
    <property type="molecule type" value="Genomic_DNA"/>
</dbReference>
<keyword evidence="2" id="KW-1185">Reference proteome</keyword>
<accession>A0A4R6TVY6</accession>